<dbReference type="Gene3D" id="1.10.220.150">
    <property type="entry name" value="Arf GTPase activating protein"/>
    <property type="match status" value="1"/>
</dbReference>
<dbReference type="InterPro" id="IPR037278">
    <property type="entry name" value="ARFGAP/RecO"/>
</dbReference>
<keyword evidence="1" id="KW-0479">Metal-binding</keyword>
<feature type="region of interest" description="Disordered" evidence="2">
    <location>
        <begin position="92"/>
        <end position="221"/>
    </location>
</feature>
<dbReference type="CDD" id="cd08830">
    <property type="entry name" value="ArfGap_ArfGap1"/>
    <property type="match status" value="1"/>
</dbReference>
<feature type="compositionally biased region" description="Basic and acidic residues" evidence="2">
    <location>
        <begin position="371"/>
        <end position="381"/>
    </location>
</feature>
<keyword evidence="5" id="KW-1185">Reference proteome</keyword>
<comment type="caution">
    <text evidence="4">The sequence shown here is derived from an EMBL/GenBank/DDBJ whole genome shotgun (WGS) entry which is preliminary data.</text>
</comment>
<evidence type="ECO:0000313" key="4">
    <source>
        <dbReference type="EMBL" id="KAG2483137.1"/>
    </source>
</evidence>
<dbReference type="InterPro" id="IPR044519">
    <property type="entry name" value="ARF_GAP_AGD6/7"/>
</dbReference>
<feature type="domain" description="Arf-GAP" evidence="3">
    <location>
        <begin position="1"/>
        <end position="97"/>
    </location>
</feature>
<evidence type="ECO:0000313" key="5">
    <source>
        <dbReference type="Proteomes" id="UP000612055"/>
    </source>
</evidence>
<feature type="compositionally biased region" description="Pro residues" evidence="2">
    <location>
        <begin position="98"/>
        <end position="109"/>
    </location>
</feature>
<feature type="compositionally biased region" description="Gly residues" evidence="2">
    <location>
        <begin position="140"/>
        <end position="152"/>
    </location>
</feature>
<proteinExistence type="predicted"/>
<accession>A0A835XEN6</accession>
<dbReference type="Proteomes" id="UP000612055">
    <property type="component" value="Unassembled WGS sequence"/>
</dbReference>
<dbReference type="SUPFAM" id="SSF57863">
    <property type="entry name" value="ArfGap/RecO-like zinc finger"/>
    <property type="match status" value="1"/>
</dbReference>
<dbReference type="AlphaFoldDB" id="A0A835XEN6"/>
<gene>
    <name evidence="4" type="ORF">HYH03_017983</name>
</gene>
<organism evidence="4 5">
    <name type="scientific">Edaphochlamys debaryana</name>
    <dbReference type="NCBI Taxonomy" id="47281"/>
    <lineage>
        <taxon>Eukaryota</taxon>
        <taxon>Viridiplantae</taxon>
        <taxon>Chlorophyta</taxon>
        <taxon>core chlorophytes</taxon>
        <taxon>Chlorophyceae</taxon>
        <taxon>CS clade</taxon>
        <taxon>Chlamydomonadales</taxon>
        <taxon>Chlamydomonadales incertae sedis</taxon>
        <taxon>Edaphochlamys</taxon>
    </lineage>
</organism>
<evidence type="ECO:0000256" key="1">
    <source>
        <dbReference type="PROSITE-ProRule" id="PRU00288"/>
    </source>
</evidence>
<dbReference type="PRINTS" id="PR00405">
    <property type="entry name" value="REVINTRACTNG"/>
</dbReference>
<dbReference type="InterPro" id="IPR038508">
    <property type="entry name" value="ArfGAP_dom_sf"/>
</dbReference>
<name>A0A835XEN6_9CHLO</name>
<feature type="region of interest" description="Disordered" evidence="2">
    <location>
        <begin position="329"/>
        <end position="449"/>
    </location>
</feature>
<dbReference type="SMART" id="SM00105">
    <property type="entry name" value="ArfGap"/>
    <property type="match status" value="1"/>
</dbReference>
<reference evidence="4" key="1">
    <citation type="journal article" date="2020" name="bioRxiv">
        <title>Comparative genomics of Chlamydomonas.</title>
        <authorList>
            <person name="Craig R.J."/>
            <person name="Hasan A.R."/>
            <person name="Ness R.W."/>
            <person name="Keightley P.D."/>
        </authorList>
    </citation>
    <scope>NUCLEOTIDE SEQUENCE</scope>
    <source>
        <strain evidence="4">CCAP 11/70</strain>
    </source>
</reference>
<keyword evidence="1" id="KW-0862">Zinc</keyword>
<dbReference type="EMBL" id="JAEHOE010000188">
    <property type="protein sequence ID" value="KAG2483137.1"/>
    <property type="molecule type" value="Genomic_DNA"/>
</dbReference>
<dbReference type="PROSITE" id="PS50115">
    <property type="entry name" value="ARFGAP"/>
    <property type="match status" value="1"/>
</dbReference>
<protein>
    <recommendedName>
        <fullName evidence="3">Arf-GAP domain-containing protein</fullName>
    </recommendedName>
</protein>
<keyword evidence="1" id="KW-0863">Zinc-finger</keyword>
<dbReference type="GO" id="GO:0008270">
    <property type="term" value="F:zinc ion binding"/>
    <property type="evidence" value="ECO:0007669"/>
    <property type="project" value="UniProtKB-KW"/>
</dbReference>
<dbReference type="GO" id="GO:0005096">
    <property type="term" value="F:GTPase activator activity"/>
    <property type="evidence" value="ECO:0007669"/>
    <property type="project" value="InterPro"/>
</dbReference>
<evidence type="ECO:0000256" key="2">
    <source>
        <dbReference type="SAM" id="MobiDB-lite"/>
    </source>
</evidence>
<feature type="compositionally biased region" description="Low complexity" evidence="2">
    <location>
        <begin position="400"/>
        <end position="419"/>
    </location>
</feature>
<sequence>MKNPQWASVSYGIFMCLECSGRHRGLGVHISFVRSVTMDAWSADQLKKMQCGGNGKLNSFLQSYGIPKSMDIKDKYNSRAAEFFREKLRAEVEGRSYTPPPPSEVPPPSSGGGAGAVGAARTHSSARASPAKRGDDDWGDWGGSGSGGGAGVKGSQSTGAFNERSEYTRSQLESSAANKESFFARKMQENNSRPDHLPPSQGGKYVGFGSAPAPKAAGGGGGVEDLTTLLSSTLTTVSRAAETAAKSAGQVVRSGSAHIAQTLQEKQVGETLSSNAKVISEKAVHVAQSGFATLTGLYARMASSVEQAARQQGFQVDLGSSAAAAAAASTTGRSGGGAGHPGGAHDGGMQGGVSSSSRRDDGWGGFSGFDGGDRDREDEHAGPGPQPQDSGFSGFAETSRPAGRSGASAAAPVVNRAASKGGASAATHKSKSMPALSKQEDEEEEWGKW</sequence>
<dbReference type="PANTHER" id="PTHR47021">
    <property type="entry name" value="ADP-RIBOSYLATION FACTOR GTPASE-ACTIVATING PROTEIN AGD6-RELATED"/>
    <property type="match status" value="1"/>
</dbReference>
<feature type="compositionally biased region" description="Low complexity" evidence="2">
    <location>
        <begin position="207"/>
        <end position="216"/>
    </location>
</feature>
<dbReference type="OrthoDB" id="983479at2759"/>
<feature type="compositionally biased region" description="Acidic residues" evidence="2">
    <location>
        <begin position="440"/>
        <end position="449"/>
    </location>
</feature>
<feature type="compositionally biased region" description="Basic and acidic residues" evidence="2">
    <location>
        <begin position="182"/>
        <end position="196"/>
    </location>
</feature>
<feature type="compositionally biased region" description="Gly residues" evidence="2">
    <location>
        <begin position="333"/>
        <end position="351"/>
    </location>
</feature>
<dbReference type="InterPro" id="IPR001164">
    <property type="entry name" value="ArfGAP_dom"/>
</dbReference>
<dbReference type="GO" id="GO:0016192">
    <property type="term" value="P:vesicle-mediated transport"/>
    <property type="evidence" value="ECO:0007669"/>
    <property type="project" value="InterPro"/>
</dbReference>
<dbReference type="Pfam" id="PF01412">
    <property type="entry name" value="ArfGap"/>
    <property type="match status" value="1"/>
</dbReference>
<feature type="compositionally biased region" description="Polar residues" evidence="2">
    <location>
        <begin position="168"/>
        <end position="178"/>
    </location>
</feature>
<dbReference type="PANTHER" id="PTHR47021:SF4">
    <property type="entry name" value="ADP-RIBOSYLATION FACTOR GTPASE-ACTIVATING PROTEIN AGD6-RELATED"/>
    <property type="match status" value="1"/>
</dbReference>
<evidence type="ECO:0000259" key="3">
    <source>
        <dbReference type="PROSITE" id="PS50115"/>
    </source>
</evidence>